<evidence type="ECO:0000313" key="2">
    <source>
        <dbReference type="EMBL" id="PCJ23309.1"/>
    </source>
</evidence>
<evidence type="ECO:0000259" key="1">
    <source>
        <dbReference type="Pfam" id="PF13453"/>
    </source>
</evidence>
<feature type="domain" description="Transcription factor zinc-finger" evidence="1">
    <location>
        <begin position="2"/>
        <end position="32"/>
    </location>
</feature>
<dbReference type="EMBL" id="NVVJ01000041">
    <property type="protein sequence ID" value="PCJ23309.1"/>
    <property type="molecule type" value="Genomic_DNA"/>
</dbReference>
<accession>A0A2A5AVM8</accession>
<gene>
    <name evidence="2" type="ORF">COA96_12120</name>
</gene>
<organism evidence="2 3">
    <name type="scientific">SAR86 cluster bacterium</name>
    <dbReference type="NCBI Taxonomy" id="2030880"/>
    <lineage>
        <taxon>Bacteria</taxon>
        <taxon>Pseudomonadati</taxon>
        <taxon>Pseudomonadota</taxon>
        <taxon>Gammaproteobacteria</taxon>
        <taxon>SAR86 cluster</taxon>
    </lineage>
</organism>
<comment type="caution">
    <text evidence="2">The sequence shown here is derived from an EMBL/GenBank/DDBJ whole genome shotgun (WGS) entry which is preliminary data.</text>
</comment>
<evidence type="ECO:0000313" key="3">
    <source>
        <dbReference type="Proteomes" id="UP000218327"/>
    </source>
</evidence>
<sequence>MDCPKCSGEMVTKTHDGDISIERCRVCYGLLMEDYMLERMRDEWMAETFLDIGSASLGKKFDKIDNIKCPVCNIKMDKIVDPTQTHIWMESCPKCYRIFLDAGEFTDLKYETLSDKFKSLLKGKRK</sequence>
<reference evidence="3" key="1">
    <citation type="submission" date="2017-08" db="EMBL/GenBank/DDBJ databases">
        <title>A dynamic microbial community with high functional redundancy inhabits the cold, oxic subseafloor aquifer.</title>
        <authorList>
            <person name="Tully B.J."/>
            <person name="Wheat C.G."/>
            <person name="Glazer B.T."/>
            <person name="Huber J.A."/>
        </authorList>
    </citation>
    <scope>NUCLEOTIDE SEQUENCE [LARGE SCALE GENOMIC DNA]</scope>
</reference>
<protein>
    <recommendedName>
        <fullName evidence="1">Transcription factor zinc-finger domain-containing protein</fullName>
    </recommendedName>
</protein>
<dbReference type="Pfam" id="PF13453">
    <property type="entry name" value="Zn_ribbon_TFIIB"/>
    <property type="match status" value="1"/>
</dbReference>
<dbReference type="Proteomes" id="UP000218327">
    <property type="component" value="Unassembled WGS sequence"/>
</dbReference>
<name>A0A2A5AVM8_9GAMM</name>
<proteinExistence type="predicted"/>
<dbReference type="AlphaFoldDB" id="A0A2A5AVM8"/>
<dbReference type="InterPro" id="IPR027392">
    <property type="entry name" value="TF_Znf"/>
</dbReference>